<dbReference type="Proteomes" id="UP000012062">
    <property type="component" value="Unassembled WGS sequence"/>
</dbReference>
<dbReference type="Gene3D" id="3.40.50.300">
    <property type="entry name" value="P-loop containing nucleotide triphosphate hydrolases"/>
    <property type="match status" value="1"/>
</dbReference>
<reference evidence="3 4" key="1">
    <citation type="submission" date="2013-02" db="EMBL/GenBank/DDBJ databases">
        <authorList>
            <person name="Genoscope - CEA"/>
        </authorList>
    </citation>
    <scope>NUCLEOTIDE SEQUENCE [LARGE SCALE GENOMIC DNA]</scope>
    <source>
        <strain evidence="3 4">STM 2683</strain>
    </source>
</reference>
<evidence type="ECO:0000256" key="1">
    <source>
        <dbReference type="SAM" id="MobiDB-lite"/>
    </source>
</evidence>
<organism evidence="3 4">
    <name type="scientific">Mesorhizobium metallidurans STM 2683</name>
    <dbReference type="NCBI Taxonomy" id="1297569"/>
    <lineage>
        <taxon>Bacteria</taxon>
        <taxon>Pseudomonadati</taxon>
        <taxon>Pseudomonadota</taxon>
        <taxon>Alphaproteobacteria</taxon>
        <taxon>Hyphomicrobiales</taxon>
        <taxon>Phyllobacteriaceae</taxon>
        <taxon>Mesorhizobium</taxon>
    </lineage>
</organism>
<accession>M5EL21</accession>
<dbReference type="InterPro" id="IPR002611">
    <property type="entry name" value="IstB_ATP-bd"/>
</dbReference>
<dbReference type="InterPro" id="IPR027417">
    <property type="entry name" value="P-loop_NTPase"/>
</dbReference>
<comment type="caution">
    <text evidence="3">The sequence shown here is derived from an EMBL/GenBank/DDBJ whole genome shotgun (WGS) entry which is preliminary data.</text>
</comment>
<name>M5EL21_9HYPH</name>
<dbReference type="SUPFAM" id="SSF52540">
    <property type="entry name" value="P-loop containing nucleoside triphosphate hydrolases"/>
    <property type="match status" value="1"/>
</dbReference>
<protein>
    <recommendedName>
        <fullName evidence="2">IstB-like ATP-binding domain-containing protein</fullName>
    </recommendedName>
</protein>
<dbReference type="GO" id="GO:0005524">
    <property type="term" value="F:ATP binding"/>
    <property type="evidence" value="ECO:0007669"/>
    <property type="project" value="InterPro"/>
</dbReference>
<sequence>MSKTSTLPRPGSTRPLVQDLARGDFLAHERNVVLIGGTGTGKTHLAGTHGRLSRAQRLRRAR</sequence>
<evidence type="ECO:0000313" key="4">
    <source>
        <dbReference type="Proteomes" id="UP000012062"/>
    </source>
</evidence>
<keyword evidence="4" id="KW-1185">Reference proteome</keyword>
<feature type="domain" description="IstB-like ATP-binding" evidence="2">
    <location>
        <begin position="15"/>
        <end position="48"/>
    </location>
</feature>
<feature type="compositionally biased region" description="Basic residues" evidence="1">
    <location>
        <begin position="51"/>
        <end position="62"/>
    </location>
</feature>
<proteinExistence type="predicted"/>
<evidence type="ECO:0000259" key="2">
    <source>
        <dbReference type="Pfam" id="PF01695"/>
    </source>
</evidence>
<feature type="region of interest" description="Disordered" evidence="1">
    <location>
        <begin position="38"/>
        <end position="62"/>
    </location>
</feature>
<dbReference type="Pfam" id="PF01695">
    <property type="entry name" value="IstB_IS21"/>
    <property type="match status" value="1"/>
</dbReference>
<dbReference type="STRING" id="1297569.MESS2_1430007"/>
<dbReference type="AlphaFoldDB" id="M5EL21"/>
<evidence type="ECO:0000313" key="3">
    <source>
        <dbReference type="EMBL" id="CCV04853.1"/>
    </source>
</evidence>
<gene>
    <name evidence="3" type="ORF">MESS2_1430007</name>
</gene>
<dbReference type="EMBL" id="CAUM01000050">
    <property type="protein sequence ID" value="CCV04853.1"/>
    <property type="molecule type" value="Genomic_DNA"/>
</dbReference>